<dbReference type="SUPFAM" id="SSF52540">
    <property type="entry name" value="P-loop containing nucleoside triphosphate hydrolases"/>
    <property type="match status" value="1"/>
</dbReference>
<dbReference type="HOGENOM" id="CLU_041217_22_0_1"/>
<keyword evidence="1" id="KW-0547">Nucleotide-binding</keyword>
<evidence type="ECO:0000256" key="1">
    <source>
        <dbReference type="ARBA" id="ARBA00022741"/>
    </source>
</evidence>
<protein>
    <submittedName>
        <fullName evidence="3">RAB34, member RAS oncogene family a</fullName>
    </submittedName>
</protein>
<dbReference type="GO" id="GO:0003924">
    <property type="term" value="F:GTPase activity"/>
    <property type="evidence" value="ECO:0007669"/>
    <property type="project" value="InterPro"/>
</dbReference>
<dbReference type="Proteomes" id="UP000005226">
    <property type="component" value="Chromosome 5"/>
</dbReference>
<dbReference type="Ensembl" id="ENSTRUT00000026277.3">
    <property type="protein sequence ID" value="ENSTRUP00000026170.2"/>
    <property type="gene ID" value="ENSTRUG00000010393.3"/>
</dbReference>
<dbReference type="InParanoid" id="H2TNB4"/>
<dbReference type="STRING" id="31033.ENSTRUP00000014448"/>
<sequence>MNLLPPIQNDRIISRLPQCFRREAALHRRENFNDKVKTACQEQPSGRLAYKISKVIVVGDLAVGKTCLINRFCKDVFDRNYNATLGVDFEIENFQVLGVPFTLQLWDTSGQERYKCIASSYYRGAQVVIVAFDVNDIGSFSHRGSDHLLSVCFI</sequence>
<keyword evidence="4" id="KW-1185">Reference proteome</keyword>
<reference evidence="3 4" key="1">
    <citation type="journal article" date="2011" name="Genome Biol. Evol.">
        <title>Integration of the genetic map and genome assembly of fugu facilitates insights into distinct features of genome evolution in teleosts and mammals.</title>
        <authorList>
            <person name="Kai W."/>
            <person name="Kikuchi K."/>
            <person name="Tohari S."/>
            <person name="Chew A.K."/>
            <person name="Tay A."/>
            <person name="Fujiwara A."/>
            <person name="Hosoya S."/>
            <person name="Suetake H."/>
            <person name="Naruse K."/>
            <person name="Brenner S."/>
            <person name="Suzuki Y."/>
            <person name="Venkatesh B."/>
        </authorList>
    </citation>
    <scope>NUCLEOTIDE SEQUENCE [LARGE SCALE GENOMIC DNA]</scope>
</reference>
<dbReference type="FunFam" id="3.40.50.300:FF:001447">
    <property type="entry name" value="Ras-related protein Rab-1B"/>
    <property type="match status" value="1"/>
</dbReference>
<dbReference type="GeneTree" id="ENSGT00940000159645"/>
<dbReference type="eggNOG" id="KOG0094">
    <property type="taxonomic scope" value="Eukaryota"/>
</dbReference>
<dbReference type="NCBIfam" id="TIGR00231">
    <property type="entry name" value="small_GTP"/>
    <property type="match status" value="1"/>
</dbReference>
<dbReference type="Gene3D" id="3.40.50.300">
    <property type="entry name" value="P-loop containing nucleotide triphosphate hydrolases"/>
    <property type="match status" value="1"/>
</dbReference>
<dbReference type="AlphaFoldDB" id="H2TNB4"/>
<dbReference type="PROSITE" id="PS51419">
    <property type="entry name" value="RAB"/>
    <property type="match status" value="1"/>
</dbReference>
<dbReference type="Pfam" id="PF00071">
    <property type="entry name" value="Ras"/>
    <property type="match status" value="1"/>
</dbReference>
<dbReference type="InterPro" id="IPR001806">
    <property type="entry name" value="Small_GTPase"/>
</dbReference>
<dbReference type="SMART" id="SM00174">
    <property type="entry name" value="RHO"/>
    <property type="match status" value="1"/>
</dbReference>
<dbReference type="InterPro" id="IPR005225">
    <property type="entry name" value="Small_GTP-bd"/>
</dbReference>
<evidence type="ECO:0000313" key="3">
    <source>
        <dbReference type="Ensembl" id="ENSTRUP00000026170.2"/>
    </source>
</evidence>
<gene>
    <name evidence="3" type="primary">RAB34</name>
</gene>
<evidence type="ECO:0000313" key="4">
    <source>
        <dbReference type="Proteomes" id="UP000005226"/>
    </source>
</evidence>
<dbReference type="InterPro" id="IPR027417">
    <property type="entry name" value="P-loop_NTPase"/>
</dbReference>
<dbReference type="SMART" id="SM00175">
    <property type="entry name" value="RAB"/>
    <property type="match status" value="1"/>
</dbReference>
<dbReference type="OMA" id="HTRENEP"/>
<reference evidence="3" key="3">
    <citation type="submission" date="2025-09" db="UniProtKB">
        <authorList>
            <consortium name="Ensembl"/>
        </authorList>
    </citation>
    <scope>IDENTIFICATION</scope>
</reference>
<proteinExistence type="predicted"/>
<name>H2TNB4_TAKRU</name>
<dbReference type="InterPro" id="IPR050227">
    <property type="entry name" value="Rab"/>
</dbReference>
<accession>H2TNB4</accession>
<dbReference type="PANTHER" id="PTHR47977">
    <property type="entry name" value="RAS-RELATED PROTEIN RAB"/>
    <property type="match status" value="1"/>
</dbReference>
<keyword evidence="2" id="KW-0342">GTP-binding</keyword>
<organism evidence="3 4">
    <name type="scientific">Takifugu rubripes</name>
    <name type="common">Japanese pufferfish</name>
    <name type="synonym">Fugu rubripes</name>
    <dbReference type="NCBI Taxonomy" id="31033"/>
    <lineage>
        <taxon>Eukaryota</taxon>
        <taxon>Metazoa</taxon>
        <taxon>Chordata</taxon>
        <taxon>Craniata</taxon>
        <taxon>Vertebrata</taxon>
        <taxon>Euteleostomi</taxon>
        <taxon>Actinopterygii</taxon>
        <taxon>Neopterygii</taxon>
        <taxon>Teleostei</taxon>
        <taxon>Neoteleostei</taxon>
        <taxon>Acanthomorphata</taxon>
        <taxon>Eupercaria</taxon>
        <taxon>Tetraodontiformes</taxon>
        <taxon>Tetradontoidea</taxon>
        <taxon>Tetraodontidae</taxon>
        <taxon>Takifugu</taxon>
    </lineage>
</organism>
<dbReference type="GO" id="GO:0005525">
    <property type="term" value="F:GTP binding"/>
    <property type="evidence" value="ECO:0007669"/>
    <property type="project" value="UniProtKB-KW"/>
</dbReference>
<reference evidence="3" key="2">
    <citation type="submission" date="2025-08" db="UniProtKB">
        <authorList>
            <consortium name="Ensembl"/>
        </authorList>
    </citation>
    <scope>IDENTIFICATION</scope>
</reference>
<dbReference type="PRINTS" id="PR00449">
    <property type="entry name" value="RASTRNSFRMNG"/>
</dbReference>
<evidence type="ECO:0000256" key="2">
    <source>
        <dbReference type="ARBA" id="ARBA00023134"/>
    </source>
</evidence>